<gene>
    <name evidence="2" type="ORF">B296_00007172</name>
</gene>
<dbReference type="Proteomes" id="UP000287651">
    <property type="component" value="Unassembled WGS sequence"/>
</dbReference>
<sequence length="78" mass="9210">GFPNSSDYKFRGRHIRGRAPSQPRHPAEKRVKAHLRALAYKRAMAKLYNRRVYPRQIKFGDLSYERLRSLTQPMPEAN</sequence>
<proteinExistence type="predicted"/>
<name>A0A426YLG0_ENSVE</name>
<organism evidence="2 3">
    <name type="scientific">Ensete ventricosum</name>
    <name type="common">Abyssinian banana</name>
    <name type="synonym">Musa ensete</name>
    <dbReference type="NCBI Taxonomy" id="4639"/>
    <lineage>
        <taxon>Eukaryota</taxon>
        <taxon>Viridiplantae</taxon>
        <taxon>Streptophyta</taxon>
        <taxon>Embryophyta</taxon>
        <taxon>Tracheophyta</taxon>
        <taxon>Spermatophyta</taxon>
        <taxon>Magnoliopsida</taxon>
        <taxon>Liliopsida</taxon>
        <taxon>Zingiberales</taxon>
        <taxon>Musaceae</taxon>
        <taxon>Ensete</taxon>
    </lineage>
</organism>
<comment type="caution">
    <text evidence="2">The sequence shown here is derived from an EMBL/GenBank/DDBJ whole genome shotgun (WGS) entry which is preliminary data.</text>
</comment>
<feature type="non-terminal residue" evidence="2">
    <location>
        <position position="1"/>
    </location>
</feature>
<protein>
    <submittedName>
        <fullName evidence="2">Uncharacterized protein</fullName>
    </submittedName>
</protein>
<accession>A0A426YLG0</accession>
<evidence type="ECO:0000256" key="1">
    <source>
        <dbReference type="SAM" id="MobiDB-lite"/>
    </source>
</evidence>
<dbReference type="EMBL" id="AMZH03011608">
    <property type="protein sequence ID" value="RRT52553.1"/>
    <property type="molecule type" value="Genomic_DNA"/>
</dbReference>
<dbReference type="AlphaFoldDB" id="A0A426YLG0"/>
<reference evidence="2 3" key="1">
    <citation type="journal article" date="2014" name="Agronomy (Basel)">
        <title>A Draft Genome Sequence for Ensete ventricosum, the Drought-Tolerant Tree Against Hunger.</title>
        <authorList>
            <person name="Harrison J."/>
            <person name="Moore K.A."/>
            <person name="Paszkiewicz K."/>
            <person name="Jones T."/>
            <person name="Grant M."/>
            <person name="Ambacheew D."/>
            <person name="Muzemil S."/>
            <person name="Studholme D.J."/>
        </authorList>
    </citation>
    <scope>NUCLEOTIDE SEQUENCE [LARGE SCALE GENOMIC DNA]</scope>
</reference>
<evidence type="ECO:0000313" key="2">
    <source>
        <dbReference type="EMBL" id="RRT52553.1"/>
    </source>
</evidence>
<evidence type="ECO:0000313" key="3">
    <source>
        <dbReference type="Proteomes" id="UP000287651"/>
    </source>
</evidence>
<feature type="region of interest" description="Disordered" evidence="1">
    <location>
        <begin position="1"/>
        <end position="30"/>
    </location>
</feature>